<feature type="compositionally biased region" description="Polar residues" evidence="1">
    <location>
        <begin position="1"/>
        <end position="15"/>
    </location>
</feature>
<reference evidence="5 6" key="1">
    <citation type="journal article" date="2009" name="Genome Biol.">
        <title>Community-wide analysis of microbial genome sequence signatures.</title>
        <authorList>
            <person name="Dick G.J."/>
            <person name="Andersson A.F."/>
            <person name="Baker B.J."/>
            <person name="Simmons S.L."/>
            <person name="Thomas B.C."/>
            <person name="Yelton A.P."/>
            <person name="Banfield J.F."/>
        </authorList>
    </citation>
    <scope>NUCLEOTIDE SEQUENCE [LARGE SCALE GENOMIC DNA]</scope>
    <source>
        <strain evidence="5">ARMAN-2</strain>
    </source>
</reference>
<evidence type="ECO:0000256" key="1">
    <source>
        <dbReference type="SAM" id="MobiDB-lite"/>
    </source>
</evidence>
<dbReference type="Pfam" id="PF13229">
    <property type="entry name" value="Beta_helix"/>
    <property type="match status" value="1"/>
</dbReference>
<evidence type="ECO:0000313" key="6">
    <source>
        <dbReference type="Proteomes" id="UP000332487"/>
    </source>
</evidence>
<reference evidence="5 6" key="2">
    <citation type="journal article" date="2010" name="Proc. Natl. Acad. Sci. U.S.A.">
        <title>Enigmatic, ultrasmall, uncultivated Archaea.</title>
        <authorList>
            <person name="Baker B.J."/>
            <person name="Comolli L.R."/>
            <person name="Dick G.J."/>
            <person name="Hauser L.J."/>
            <person name="Hyatt D."/>
            <person name="Dill B.D."/>
            <person name="Land M.L."/>
            <person name="Verberkmoes N.C."/>
            <person name="Hettich R.L."/>
            <person name="Banfield J.F."/>
        </authorList>
    </citation>
    <scope>NUCLEOTIDE SEQUENCE [LARGE SCALE GENOMIC DNA]</scope>
    <source>
        <strain evidence="5">ARMAN-2</strain>
    </source>
</reference>
<dbReference type="InterPro" id="IPR006626">
    <property type="entry name" value="PbH1"/>
</dbReference>
<evidence type="ECO:0008006" key="7">
    <source>
        <dbReference type="Google" id="ProtNLM"/>
    </source>
</evidence>
<dbReference type="Pfam" id="PF05048">
    <property type="entry name" value="NosD"/>
    <property type="match status" value="2"/>
</dbReference>
<dbReference type="InterPro" id="IPR011050">
    <property type="entry name" value="Pectin_lyase_fold/virulence"/>
</dbReference>
<dbReference type="Gene3D" id="2.160.20.10">
    <property type="entry name" value="Single-stranded right-handed beta-helix, Pectin lyase-like"/>
    <property type="match status" value="3"/>
</dbReference>
<organism evidence="5 6">
    <name type="scientific">Candidatus Micrarchaeum acidiphilum ARMAN-2</name>
    <dbReference type="NCBI Taxonomy" id="425595"/>
    <lineage>
        <taxon>Archaea</taxon>
        <taxon>Candidatus Micrarchaeota</taxon>
        <taxon>Candidatus Micrarchaeia</taxon>
        <taxon>Candidatus Micrarchaeales</taxon>
        <taxon>Candidatus Micrarchaeaceae</taxon>
        <taxon>Candidatus Micrarchaeum</taxon>
    </lineage>
</organism>
<accession>C7DHH9</accession>
<keyword evidence="2" id="KW-1133">Transmembrane helix</keyword>
<name>C7DHH9_MICA2</name>
<evidence type="ECO:0000259" key="3">
    <source>
        <dbReference type="Pfam" id="PF05048"/>
    </source>
</evidence>
<feature type="transmembrane region" description="Helical" evidence="2">
    <location>
        <begin position="89"/>
        <end position="108"/>
    </location>
</feature>
<dbReference type="InterPro" id="IPR007742">
    <property type="entry name" value="NosD_dom"/>
</dbReference>
<dbReference type="InterPro" id="IPR012334">
    <property type="entry name" value="Pectin_lyas_fold"/>
</dbReference>
<feature type="region of interest" description="Disordered" evidence="1">
    <location>
        <begin position="1"/>
        <end position="80"/>
    </location>
</feature>
<dbReference type="SMART" id="SM00710">
    <property type="entry name" value="PbH1"/>
    <property type="match status" value="12"/>
</dbReference>
<protein>
    <recommendedName>
        <fullName evidence="7">Right handed beta helix domain-containing protein</fullName>
    </recommendedName>
</protein>
<keyword evidence="2" id="KW-0812">Transmembrane</keyword>
<evidence type="ECO:0000256" key="2">
    <source>
        <dbReference type="SAM" id="Phobius"/>
    </source>
</evidence>
<dbReference type="EMBL" id="GG697240">
    <property type="protein sequence ID" value="EET90081.1"/>
    <property type="molecule type" value="Genomic_DNA"/>
</dbReference>
<evidence type="ECO:0000313" key="5">
    <source>
        <dbReference type="EMBL" id="EET90081.1"/>
    </source>
</evidence>
<dbReference type="SUPFAM" id="SSF51126">
    <property type="entry name" value="Pectin lyase-like"/>
    <property type="match status" value="4"/>
</dbReference>
<feature type="domain" description="Periplasmic copper-binding protein NosD beta helix" evidence="3">
    <location>
        <begin position="131"/>
        <end position="298"/>
    </location>
</feature>
<keyword evidence="6" id="KW-1185">Reference proteome</keyword>
<gene>
    <name evidence="5" type="ORF">UNLARM2_0523</name>
</gene>
<evidence type="ECO:0000259" key="4">
    <source>
        <dbReference type="Pfam" id="PF13229"/>
    </source>
</evidence>
<dbReference type="InterPro" id="IPR039448">
    <property type="entry name" value="Beta_helix"/>
</dbReference>
<keyword evidence="2" id="KW-0472">Membrane</keyword>
<feature type="domain" description="Right handed beta helix" evidence="4">
    <location>
        <begin position="403"/>
        <end position="531"/>
    </location>
</feature>
<dbReference type="AlphaFoldDB" id="C7DHH9"/>
<feature type="compositionally biased region" description="Low complexity" evidence="1">
    <location>
        <begin position="22"/>
        <end position="54"/>
    </location>
</feature>
<feature type="domain" description="Periplasmic copper-binding protein NosD beta helix" evidence="3">
    <location>
        <begin position="606"/>
        <end position="752"/>
    </location>
</feature>
<sequence length="1024" mass="107495">MQSPQNDYTNQNQGIPNPYAPSSPDQNNPQNPSGQPEYPQSGYIGQGPQQYGQGMSVNVTPENPIAQPPSGELGSGELKKEKRKSNKKMLIPIIIVIAVIAVAGVMFISKPHVTTTISTTSIPAHPVSSFTSCTTIRSPGLYYQEAPISTKITNGTCISVTSSNVKLICNGNKIVGSAPLIGKPPFSVGINASGVSNVTVQDCAISNFSYGVYAYSSSKINVSESNVSFNVMSDIYLNDTNGSTISSNKLYNATSAQGALFIGNGSANTTVIKNAIGHSAVTGVNVFSQGNKFYYNSVNLTPTSFVCSSEAGFPKASSAIDNLCYNNTGCDFLTCSGINLPDNLSNVVLSPTVTTCGSIDSPGTYTLQDNLTMYLKGANSGINIFSYAVPCITINSPLAVLNCNNHTITNATVGIMAKGKTLFKIENCRVSGTTFGALIENATNSSIYNSSFSKSYTGITLSGSDLVTMSGVDAKNDTNGIYISNSSSSIIKNFNFSRNSYGIYVNSSIGNSFTGGVAVNNSQIDLYATPNSANSTDNFMGSTVCGLSDTHWSTCRNYEEPYLKVYPVFSCGSLYRPGNYSLSGSLAAGAGSCLTINTNNVKLSCNGNRISEVLPSTTNYGIFDSGHSNITITNCTLSSFRYGLYAANARNIRVSGLNASLGGTGITLSNVSASSIVKSKAESNSNYDVVLDKSSGIIFMANNMTNSRPTSVSMLIENSTRNTIANNTGLDAHIGMQLSGASQGNNISNNYMELSGYEDYVCAPQDSNLNSENGGVNYGTKKIGCHWLAALSPTAPSADCQVALTPTTYSLSTDALYESGNICYGIYSSGVTLNCNNHTIISNSGGTFAAFAHSGSSKIENCYLKGFATPITATNTSVSIINATVYVNSTKLAPSASAISVNMSKQFSILRSNVLTDYIAINISNSTSGSIKYNNATGSIAYYAYNTSSTDFQGNIAPPQSTLGLYLYGSSADSFQNNIFNSTGIGIECLASAQGNKSAYDQGGNVCSSSENCGWISASSLTCK</sequence>
<proteinExistence type="predicted"/>
<dbReference type="Proteomes" id="UP000332487">
    <property type="component" value="Unassembled WGS sequence"/>
</dbReference>